<gene>
    <name evidence="1" type="ORF">NADFUDRAFT_46794</name>
</gene>
<dbReference type="Proteomes" id="UP000095009">
    <property type="component" value="Unassembled WGS sequence"/>
</dbReference>
<organism evidence="1 2">
    <name type="scientific">Nadsonia fulvescens var. elongata DSM 6958</name>
    <dbReference type="NCBI Taxonomy" id="857566"/>
    <lineage>
        <taxon>Eukaryota</taxon>
        <taxon>Fungi</taxon>
        <taxon>Dikarya</taxon>
        <taxon>Ascomycota</taxon>
        <taxon>Saccharomycotina</taxon>
        <taxon>Dipodascomycetes</taxon>
        <taxon>Dipodascales</taxon>
        <taxon>Dipodascales incertae sedis</taxon>
        <taxon>Nadsonia</taxon>
    </lineage>
</organism>
<reference evidence="1 2" key="1">
    <citation type="journal article" date="2016" name="Proc. Natl. Acad. Sci. U.S.A.">
        <title>Comparative genomics of biotechnologically important yeasts.</title>
        <authorList>
            <person name="Riley R."/>
            <person name="Haridas S."/>
            <person name="Wolfe K.H."/>
            <person name="Lopes M.R."/>
            <person name="Hittinger C.T."/>
            <person name="Goeker M."/>
            <person name="Salamov A.A."/>
            <person name="Wisecaver J.H."/>
            <person name="Long T.M."/>
            <person name="Calvey C.H."/>
            <person name="Aerts A.L."/>
            <person name="Barry K.W."/>
            <person name="Choi C."/>
            <person name="Clum A."/>
            <person name="Coughlan A.Y."/>
            <person name="Deshpande S."/>
            <person name="Douglass A.P."/>
            <person name="Hanson S.J."/>
            <person name="Klenk H.-P."/>
            <person name="LaButti K.M."/>
            <person name="Lapidus A."/>
            <person name="Lindquist E.A."/>
            <person name="Lipzen A.M."/>
            <person name="Meier-Kolthoff J.P."/>
            <person name="Ohm R.A."/>
            <person name="Otillar R.P."/>
            <person name="Pangilinan J.L."/>
            <person name="Peng Y."/>
            <person name="Rokas A."/>
            <person name="Rosa C.A."/>
            <person name="Scheuner C."/>
            <person name="Sibirny A.A."/>
            <person name="Slot J.C."/>
            <person name="Stielow J.B."/>
            <person name="Sun H."/>
            <person name="Kurtzman C.P."/>
            <person name="Blackwell M."/>
            <person name="Grigoriev I.V."/>
            <person name="Jeffries T.W."/>
        </authorList>
    </citation>
    <scope>NUCLEOTIDE SEQUENCE [LARGE SCALE GENOMIC DNA]</scope>
    <source>
        <strain evidence="1 2">DSM 6958</strain>
    </source>
</reference>
<name>A0A1E3PJH2_9ASCO</name>
<dbReference type="EMBL" id="KV454410">
    <property type="protein sequence ID" value="ODQ64997.1"/>
    <property type="molecule type" value="Genomic_DNA"/>
</dbReference>
<protein>
    <submittedName>
        <fullName evidence="1">Uncharacterized protein</fullName>
    </submittedName>
</protein>
<accession>A0A1E3PJH2</accession>
<sequence>MAYILTIIWFSAVLCKYLMPIDGILTIPIINGPGEWSKSLILVSIPCKSIDS</sequence>
<dbReference type="AlphaFoldDB" id="A0A1E3PJH2"/>
<evidence type="ECO:0000313" key="2">
    <source>
        <dbReference type="Proteomes" id="UP000095009"/>
    </source>
</evidence>
<proteinExistence type="predicted"/>
<keyword evidence="2" id="KW-1185">Reference proteome</keyword>
<evidence type="ECO:0000313" key="1">
    <source>
        <dbReference type="EMBL" id="ODQ64997.1"/>
    </source>
</evidence>